<dbReference type="EMBL" id="MU001919">
    <property type="protein sequence ID" value="KAF2793657.1"/>
    <property type="molecule type" value="Genomic_DNA"/>
</dbReference>
<evidence type="ECO:0000313" key="2">
    <source>
        <dbReference type="Proteomes" id="UP000799757"/>
    </source>
</evidence>
<sequence>MLGTWNKFFQWNAGSFTEITSQLDEADSVDHDHKIRNAFLLIKASVQSRSPLAQAQVQYRQPGNVGYGGSSAQAPAHYGQLGNVGYGGSSAQPVAAQTIQK</sequence>
<keyword evidence="2" id="KW-1185">Reference proteome</keyword>
<organism evidence="1 2">
    <name type="scientific">Melanomma pulvis-pyrius CBS 109.77</name>
    <dbReference type="NCBI Taxonomy" id="1314802"/>
    <lineage>
        <taxon>Eukaryota</taxon>
        <taxon>Fungi</taxon>
        <taxon>Dikarya</taxon>
        <taxon>Ascomycota</taxon>
        <taxon>Pezizomycotina</taxon>
        <taxon>Dothideomycetes</taxon>
        <taxon>Pleosporomycetidae</taxon>
        <taxon>Pleosporales</taxon>
        <taxon>Melanommataceae</taxon>
        <taxon>Melanomma</taxon>
    </lineage>
</organism>
<reference evidence="1" key="1">
    <citation type="journal article" date="2020" name="Stud. Mycol.">
        <title>101 Dothideomycetes genomes: a test case for predicting lifestyles and emergence of pathogens.</title>
        <authorList>
            <person name="Haridas S."/>
            <person name="Albert R."/>
            <person name="Binder M."/>
            <person name="Bloem J."/>
            <person name="Labutti K."/>
            <person name="Salamov A."/>
            <person name="Andreopoulos B."/>
            <person name="Baker S."/>
            <person name="Barry K."/>
            <person name="Bills G."/>
            <person name="Bluhm B."/>
            <person name="Cannon C."/>
            <person name="Castanera R."/>
            <person name="Culley D."/>
            <person name="Daum C."/>
            <person name="Ezra D."/>
            <person name="Gonzalez J."/>
            <person name="Henrissat B."/>
            <person name="Kuo A."/>
            <person name="Liang C."/>
            <person name="Lipzen A."/>
            <person name="Lutzoni F."/>
            <person name="Magnuson J."/>
            <person name="Mondo S."/>
            <person name="Nolan M."/>
            <person name="Ohm R."/>
            <person name="Pangilinan J."/>
            <person name="Park H.-J."/>
            <person name="Ramirez L."/>
            <person name="Alfaro M."/>
            <person name="Sun H."/>
            <person name="Tritt A."/>
            <person name="Yoshinaga Y."/>
            <person name="Zwiers L.-H."/>
            <person name="Turgeon B."/>
            <person name="Goodwin S."/>
            <person name="Spatafora J."/>
            <person name="Crous P."/>
            <person name="Grigoriev I."/>
        </authorList>
    </citation>
    <scope>NUCLEOTIDE SEQUENCE</scope>
    <source>
        <strain evidence="1">CBS 109.77</strain>
    </source>
</reference>
<name>A0A6A6XD80_9PLEO</name>
<dbReference type="AlphaFoldDB" id="A0A6A6XD80"/>
<gene>
    <name evidence="1" type="ORF">K505DRAFT_337607</name>
</gene>
<proteinExistence type="predicted"/>
<dbReference type="Proteomes" id="UP000799757">
    <property type="component" value="Unassembled WGS sequence"/>
</dbReference>
<protein>
    <submittedName>
        <fullName evidence="1">Uncharacterized protein</fullName>
    </submittedName>
</protein>
<accession>A0A6A6XD80</accession>
<evidence type="ECO:0000313" key="1">
    <source>
        <dbReference type="EMBL" id="KAF2793657.1"/>
    </source>
</evidence>